<evidence type="ECO:0000256" key="18">
    <source>
        <dbReference type="HAMAP-Rule" id="MF_01966"/>
    </source>
</evidence>
<feature type="binding site" evidence="17">
    <location>
        <position position="437"/>
    </location>
    <ligand>
        <name>AMP</name>
        <dbReference type="ChEBI" id="CHEBI:456215"/>
    </ligand>
</feature>
<comment type="function">
    <text evidence="17">Catalyzes the dehydration of the S-form of NAD(P)HX at the expense of ADP, which is converted to AMP. Together with NAD(P)HX epimerase, which catalyzes the epimerization of the S- and R-forms, the enzyme allows the repair of both epimers of NAD(P)HX, a damaged form of NAD(P)H that is a result of enzymatic or heat-dependent hydration.</text>
</comment>
<dbReference type="SUPFAM" id="SSF64153">
    <property type="entry name" value="YjeF N-terminal domain-like"/>
    <property type="match status" value="1"/>
</dbReference>
<comment type="similarity">
    <text evidence="4 19">In the C-terminal section; belongs to the NnrD/CARKD family.</text>
</comment>
<keyword evidence="6 17" id="KW-0547">Nucleotide-binding</keyword>
<evidence type="ECO:0000256" key="10">
    <source>
        <dbReference type="ARBA" id="ARBA00023027"/>
    </source>
</evidence>
<feature type="binding site" evidence="18">
    <location>
        <begin position="63"/>
        <end position="67"/>
    </location>
    <ligand>
        <name>(6S)-NADPHX</name>
        <dbReference type="ChEBI" id="CHEBI:64076"/>
    </ligand>
</feature>
<evidence type="ECO:0000256" key="14">
    <source>
        <dbReference type="ARBA" id="ARBA00025153"/>
    </source>
</evidence>
<dbReference type="Pfam" id="PF01256">
    <property type="entry name" value="Carb_kinase"/>
    <property type="match status" value="1"/>
</dbReference>
<feature type="binding site" evidence="18">
    <location>
        <position position="167"/>
    </location>
    <ligand>
        <name>K(+)</name>
        <dbReference type="ChEBI" id="CHEBI:29103"/>
    </ligand>
</feature>
<proteinExistence type="inferred from homology"/>
<evidence type="ECO:0000259" key="21">
    <source>
        <dbReference type="PROSITE" id="PS51385"/>
    </source>
</evidence>
<accession>A0ABU2WN52</accession>
<keyword evidence="13" id="KW-0511">Multifunctional enzyme</keyword>
<dbReference type="Pfam" id="PF03853">
    <property type="entry name" value="YjeF_N"/>
    <property type="match status" value="1"/>
</dbReference>
<comment type="function">
    <text evidence="18">Catalyzes the epimerization of the S- and R-forms of NAD(P)HX, a damaged form of NAD(P)H that is a result of enzymatic or heat-dependent hydration. This is a prerequisite for the S-specific NAD(P)H-hydrate dehydratase to allow the repair of both epimers of NAD(P)HX.</text>
</comment>
<evidence type="ECO:0000256" key="15">
    <source>
        <dbReference type="ARBA" id="ARBA00048238"/>
    </source>
</evidence>
<dbReference type="HAMAP" id="MF_01965">
    <property type="entry name" value="NADHX_dehydratase"/>
    <property type="match status" value="1"/>
</dbReference>
<evidence type="ECO:0000256" key="16">
    <source>
        <dbReference type="ARBA" id="ARBA00049209"/>
    </source>
</evidence>
<dbReference type="NCBIfam" id="TIGR00196">
    <property type="entry name" value="yjeF_cterm"/>
    <property type="match status" value="1"/>
</dbReference>
<dbReference type="PROSITE" id="PS01049">
    <property type="entry name" value="YJEF_C_1"/>
    <property type="match status" value="1"/>
</dbReference>
<evidence type="ECO:0000256" key="13">
    <source>
        <dbReference type="ARBA" id="ARBA00023268"/>
    </source>
</evidence>
<dbReference type="InterPro" id="IPR004443">
    <property type="entry name" value="YjeF_N_dom"/>
</dbReference>
<feature type="binding site" evidence="17">
    <location>
        <position position="438"/>
    </location>
    <ligand>
        <name>(6S)-NADPHX</name>
        <dbReference type="ChEBI" id="CHEBI:64076"/>
    </ligand>
</feature>
<comment type="cofactor">
    <cofactor evidence="17">
        <name>Mg(2+)</name>
        <dbReference type="ChEBI" id="CHEBI:18420"/>
    </cofactor>
</comment>
<evidence type="ECO:0000256" key="17">
    <source>
        <dbReference type="HAMAP-Rule" id="MF_01965"/>
    </source>
</evidence>
<evidence type="ECO:0000256" key="6">
    <source>
        <dbReference type="ARBA" id="ARBA00022741"/>
    </source>
</evidence>
<dbReference type="PIRSF" id="PIRSF017184">
    <property type="entry name" value="Nnr"/>
    <property type="match status" value="1"/>
</dbReference>
<comment type="catalytic activity">
    <reaction evidence="2 18 19">
        <text>(6R)-NADPHX = (6S)-NADPHX</text>
        <dbReference type="Rhea" id="RHEA:32227"/>
        <dbReference type="ChEBI" id="CHEBI:64076"/>
        <dbReference type="ChEBI" id="CHEBI:64077"/>
        <dbReference type="EC" id="5.1.99.6"/>
    </reaction>
</comment>
<dbReference type="RefSeq" id="WP_311366081.1">
    <property type="nucleotide sequence ID" value="NZ_JAVRIC010000024.1"/>
</dbReference>
<dbReference type="InterPro" id="IPR036652">
    <property type="entry name" value="YjeF_N_dom_sf"/>
</dbReference>
<evidence type="ECO:0000256" key="7">
    <source>
        <dbReference type="ARBA" id="ARBA00022840"/>
    </source>
</evidence>
<comment type="catalytic activity">
    <reaction evidence="15 17 19">
        <text>(6S)-NADHX + ADP = AMP + phosphate + NADH + H(+)</text>
        <dbReference type="Rhea" id="RHEA:32223"/>
        <dbReference type="ChEBI" id="CHEBI:15378"/>
        <dbReference type="ChEBI" id="CHEBI:43474"/>
        <dbReference type="ChEBI" id="CHEBI:57945"/>
        <dbReference type="ChEBI" id="CHEBI:64074"/>
        <dbReference type="ChEBI" id="CHEBI:456215"/>
        <dbReference type="ChEBI" id="CHEBI:456216"/>
        <dbReference type="EC" id="4.2.1.136"/>
    </reaction>
</comment>
<gene>
    <name evidence="17" type="primary">nnrD</name>
    <name evidence="18" type="synonym">nnrE</name>
    <name evidence="22" type="ORF">RM530_15070</name>
</gene>
<evidence type="ECO:0000256" key="8">
    <source>
        <dbReference type="ARBA" id="ARBA00022857"/>
    </source>
</evidence>
<dbReference type="InterPro" id="IPR030677">
    <property type="entry name" value="Nnr"/>
</dbReference>
<evidence type="ECO:0000256" key="19">
    <source>
        <dbReference type="PIRNR" id="PIRNR017184"/>
    </source>
</evidence>
<comment type="similarity">
    <text evidence="18">Belongs to the NnrE/AIBP family.</text>
</comment>
<evidence type="ECO:0000256" key="2">
    <source>
        <dbReference type="ARBA" id="ARBA00000909"/>
    </source>
</evidence>
<dbReference type="PANTHER" id="PTHR12592:SF0">
    <property type="entry name" value="ATP-DEPENDENT (S)-NAD(P)H-HYDRATE DEHYDRATASE"/>
    <property type="match status" value="1"/>
</dbReference>
<feature type="domain" description="YjeF C-terminal" evidence="20">
    <location>
        <begin position="231"/>
        <end position="499"/>
    </location>
</feature>
<comment type="cofactor">
    <cofactor evidence="18 19">
        <name>K(+)</name>
        <dbReference type="ChEBI" id="CHEBI:29103"/>
    </cofactor>
    <text evidence="18 19">Binds 1 potassium ion per subunit.</text>
</comment>
<comment type="caution">
    <text evidence="22">The sequence shown here is derived from an EMBL/GenBank/DDBJ whole genome shotgun (WGS) entry which is preliminary data.</text>
</comment>
<comment type="catalytic activity">
    <reaction evidence="1 18 19">
        <text>(6R)-NADHX = (6S)-NADHX</text>
        <dbReference type="Rhea" id="RHEA:32215"/>
        <dbReference type="ChEBI" id="CHEBI:64074"/>
        <dbReference type="ChEBI" id="CHEBI:64075"/>
        <dbReference type="EC" id="5.1.99.6"/>
    </reaction>
</comment>
<evidence type="ECO:0000259" key="20">
    <source>
        <dbReference type="PROSITE" id="PS51383"/>
    </source>
</evidence>
<evidence type="ECO:0000256" key="11">
    <source>
        <dbReference type="ARBA" id="ARBA00023235"/>
    </source>
</evidence>
<comment type="catalytic activity">
    <reaction evidence="16 17 19">
        <text>(6S)-NADPHX + ADP = AMP + phosphate + NADPH + H(+)</text>
        <dbReference type="Rhea" id="RHEA:32235"/>
        <dbReference type="ChEBI" id="CHEBI:15378"/>
        <dbReference type="ChEBI" id="CHEBI:43474"/>
        <dbReference type="ChEBI" id="CHEBI:57783"/>
        <dbReference type="ChEBI" id="CHEBI:64076"/>
        <dbReference type="ChEBI" id="CHEBI:456215"/>
        <dbReference type="ChEBI" id="CHEBI:456216"/>
        <dbReference type="EC" id="4.2.1.136"/>
    </reaction>
</comment>
<evidence type="ECO:0000256" key="1">
    <source>
        <dbReference type="ARBA" id="ARBA00000013"/>
    </source>
</evidence>
<feature type="binding site" evidence="18">
    <location>
        <begin position="132"/>
        <end position="138"/>
    </location>
    <ligand>
        <name>(6S)-NADPHX</name>
        <dbReference type="ChEBI" id="CHEBI:64076"/>
    </ligand>
</feature>
<evidence type="ECO:0000256" key="12">
    <source>
        <dbReference type="ARBA" id="ARBA00023239"/>
    </source>
</evidence>
<evidence type="ECO:0000313" key="23">
    <source>
        <dbReference type="Proteomes" id="UP001254608"/>
    </source>
</evidence>
<evidence type="ECO:0000256" key="4">
    <source>
        <dbReference type="ARBA" id="ARBA00009524"/>
    </source>
</evidence>
<evidence type="ECO:0000256" key="3">
    <source>
        <dbReference type="ARBA" id="ARBA00006001"/>
    </source>
</evidence>
<dbReference type="Gene3D" id="3.40.1190.20">
    <property type="match status" value="1"/>
</dbReference>
<keyword evidence="23" id="KW-1185">Reference proteome</keyword>
<keyword evidence="10 17" id="KW-0520">NAD</keyword>
<feature type="binding site" evidence="17">
    <location>
        <position position="327"/>
    </location>
    <ligand>
        <name>(6S)-NADPHX</name>
        <dbReference type="ChEBI" id="CHEBI:64076"/>
    </ligand>
</feature>
<evidence type="ECO:0000256" key="9">
    <source>
        <dbReference type="ARBA" id="ARBA00022958"/>
    </source>
</evidence>
<comment type="function">
    <text evidence="14 19">Bifunctional enzyme that catalyzes the epimerization of the S- and R-forms of NAD(P)HX and the dehydration of the S-form of NAD(P)HX at the expense of ADP, which is converted to AMP. This allows the repair of both epimers of NAD(P)HX, a damaged form of NAD(P)H that is a result of enzymatic or heat-dependent hydration.</text>
</comment>
<dbReference type="EC" id="5.1.99.6" evidence="19"/>
<dbReference type="Proteomes" id="UP001254608">
    <property type="component" value="Unassembled WGS sequence"/>
</dbReference>
<comment type="similarity">
    <text evidence="3 19">In the N-terminal section; belongs to the NnrE/AIBP family.</text>
</comment>
<protein>
    <recommendedName>
        <fullName evidence="19">Bifunctional NAD(P)H-hydrate repair enzyme</fullName>
    </recommendedName>
    <alternativeName>
        <fullName evidence="19">Nicotinamide nucleotide repair protein</fullName>
    </alternativeName>
    <domain>
        <recommendedName>
            <fullName evidence="19">ADP-dependent (S)-NAD(P)H-hydrate dehydratase</fullName>
            <ecNumber evidence="19">4.2.1.136</ecNumber>
        </recommendedName>
        <alternativeName>
            <fullName evidence="19">ADP-dependent NAD(P)HX dehydratase</fullName>
        </alternativeName>
    </domain>
    <domain>
        <recommendedName>
            <fullName evidence="19">NAD(P)H-hydrate epimerase</fullName>
            <ecNumber evidence="19">5.1.99.6</ecNumber>
        </recommendedName>
    </domain>
</protein>
<feature type="binding site" evidence="18">
    <location>
        <position position="64"/>
    </location>
    <ligand>
        <name>K(+)</name>
        <dbReference type="ChEBI" id="CHEBI:29103"/>
    </ligand>
</feature>
<dbReference type="PROSITE" id="PS51385">
    <property type="entry name" value="YJEF_N"/>
    <property type="match status" value="1"/>
</dbReference>
<keyword evidence="12 17" id="KW-0456">Lyase</keyword>
<dbReference type="HAMAP" id="MF_01966">
    <property type="entry name" value="NADHX_epimerase"/>
    <property type="match status" value="1"/>
</dbReference>
<keyword evidence="9 18" id="KW-0630">Potassium</keyword>
<dbReference type="Gene3D" id="3.40.50.10260">
    <property type="entry name" value="YjeF N-terminal domain"/>
    <property type="match status" value="1"/>
</dbReference>
<sequence length="499" mass="51153">MSHPSSRAFYGAEQVRELDRRAIEDCGIPGHVLMKRAAAAAWSAAVARLRKPKRVVVVAGSGNNGGDGYELARLAQSDGLDVRVLELAGERRGDAATARSAWLEGGDAVFPASADALSECSKGVLLVDAVFGTGLSRAPRGEAAACLTAINAARDRGAQVLALDIPSGLFADSGQAPGVAVSADLTVSFIGRKPGLHLGEGPDRTGDLVFDALEIPATIYEALPQAASLLGEDLLRSTLSRRPRSAHKGSHGHVLLIGGDGGTNGALLMAARAALRGGAGLVSVATRSAHAAGLAMAQSELMPHGVEDVEALASLIDKADVVAIGPGLGQQAWGRTMFKAALACERLLVLDADALNLLADSPRSREDWVLTPHPGEAARLLQLDTATIQGDRLSAVAQLQQRYGGVAVLKGAGSLVQGRELGLCPHGNPGMGVGGMGDVLTGVVAAVLAQHRSMPMSTETAVGVAVAAHALAGDLAAKRGERGLLPSDLIDSLREIMNP</sequence>
<comment type="caution">
    <text evidence="18">Lacks conserved residue(s) required for the propagation of feature annotation.</text>
</comment>
<feature type="binding site" evidence="17">
    <location>
        <position position="373"/>
    </location>
    <ligand>
        <name>(6S)-NADPHX</name>
        <dbReference type="ChEBI" id="CHEBI:64076"/>
    </ligand>
</feature>
<comment type="subunit">
    <text evidence="17">Homotetramer.</text>
</comment>
<feature type="binding site" evidence="18">
    <location>
        <position position="164"/>
    </location>
    <ligand>
        <name>(6S)-NADPHX</name>
        <dbReference type="ChEBI" id="CHEBI:64076"/>
    </ligand>
</feature>
<evidence type="ECO:0000256" key="5">
    <source>
        <dbReference type="ARBA" id="ARBA00022723"/>
    </source>
</evidence>
<dbReference type="PANTHER" id="PTHR12592">
    <property type="entry name" value="ATP-DEPENDENT (S)-NAD(P)H-HYDRATE DEHYDRATASE FAMILY MEMBER"/>
    <property type="match status" value="1"/>
</dbReference>
<reference evidence="22 23" key="1">
    <citation type="submission" date="2023-09" db="EMBL/GenBank/DDBJ databases">
        <authorList>
            <person name="Rey-Velasco X."/>
        </authorList>
    </citation>
    <scope>NUCLEOTIDE SEQUENCE [LARGE SCALE GENOMIC DNA]</scope>
    <source>
        <strain evidence="22 23">W345</strain>
    </source>
</reference>
<feature type="domain" description="YjeF N-terminal" evidence="21">
    <location>
        <begin position="15"/>
        <end position="221"/>
    </location>
</feature>
<keyword evidence="11 18" id="KW-0413">Isomerase</keyword>
<dbReference type="PROSITE" id="PS01050">
    <property type="entry name" value="YJEF_C_2"/>
    <property type="match status" value="1"/>
</dbReference>
<name>A0ABU2WN52_9GAMM</name>
<feature type="binding site" evidence="18">
    <location>
        <position position="128"/>
    </location>
    <ligand>
        <name>K(+)</name>
        <dbReference type="ChEBI" id="CHEBI:29103"/>
    </ligand>
</feature>
<dbReference type="NCBIfam" id="TIGR00197">
    <property type="entry name" value="yjeF_nterm"/>
    <property type="match status" value="1"/>
</dbReference>
<comment type="similarity">
    <text evidence="17">Belongs to the NnrD/CARKD family.</text>
</comment>
<dbReference type="EMBL" id="JAVRIC010000024">
    <property type="protein sequence ID" value="MDT0498669.1"/>
    <property type="molecule type" value="Genomic_DNA"/>
</dbReference>
<dbReference type="CDD" id="cd01171">
    <property type="entry name" value="YXKO-related"/>
    <property type="match status" value="1"/>
</dbReference>
<dbReference type="InterPro" id="IPR017953">
    <property type="entry name" value="Carbohydrate_kinase_pred_CS"/>
</dbReference>
<dbReference type="InterPro" id="IPR029056">
    <property type="entry name" value="Ribokinase-like"/>
</dbReference>
<organism evidence="22 23">
    <name type="scientific">Banduia mediterranea</name>
    <dbReference type="NCBI Taxonomy" id="3075609"/>
    <lineage>
        <taxon>Bacteria</taxon>
        <taxon>Pseudomonadati</taxon>
        <taxon>Pseudomonadota</taxon>
        <taxon>Gammaproteobacteria</taxon>
        <taxon>Nevskiales</taxon>
        <taxon>Algiphilaceae</taxon>
        <taxon>Banduia</taxon>
    </lineage>
</organism>
<keyword evidence="5 18" id="KW-0479">Metal-binding</keyword>
<keyword evidence="8 17" id="KW-0521">NADP</keyword>
<evidence type="ECO:0000313" key="22">
    <source>
        <dbReference type="EMBL" id="MDT0498669.1"/>
    </source>
</evidence>
<feature type="binding site" evidence="17">
    <location>
        <begin position="410"/>
        <end position="414"/>
    </location>
    <ligand>
        <name>AMP</name>
        <dbReference type="ChEBI" id="CHEBI:456215"/>
    </ligand>
</feature>
<dbReference type="SUPFAM" id="SSF53613">
    <property type="entry name" value="Ribokinase-like"/>
    <property type="match status" value="1"/>
</dbReference>
<feature type="binding site" evidence="17">
    <location>
        <position position="266"/>
    </location>
    <ligand>
        <name>(6S)-NADPHX</name>
        <dbReference type="ChEBI" id="CHEBI:64076"/>
    </ligand>
</feature>
<dbReference type="PROSITE" id="PS51383">
    <property type="entry name" value="YJEF_C_3"/>
    <property type="match status" value="1"/>
</dbReference>
<dbReference type="EC" id="4.2.1.136" evidence="19"/>
<keyword evidence="7 17" id="KW-0067">ATP-binding</keyword>
<dbReference type="InterPro" id="IPR000631">
    <property type="entry name" value="CARKD"/>
</dbReference>